<dbReference type="EMBL" id="VFIY01000004">
    <property type="protein sequence ID" value="TPD62773.1"/>
    <property type="molecule type" value="Genomic_DNA"/>
</dbReference>
<proteinExistence type="predicted"/>
<dbReference type="OrthoDB" id="5413327at2"/>
<name>A0A501PQN3_9PROT</name>
<dbReference type="RefSeq" id="WP_139938023.1">
    <property type="nucleotide sequence ID" value="NZ_JBHSYP010000022.1"/>
</dbReference>
<gene>
    <name evidence="1" type="ORF">FIV46_01455</name>
</gene>
<evidence type="ECO:0000313" key="1">
    <source>
        <dbReference type="EMBL" id="TPD62773.1"/>
    </source>
</evidence>
<protein>
    <submittedName>
        <fullName evidence="1">Uncharacterized protein</fullName>
    </submittedName>
</protein>
<comment type="caution">
    <text evidence="1">The sequence shown here is derived from an EMBL/GenBank/DDBJ whole genome shotgun (WGS) entry which is preliminary data.</text>
</comment>
<organism evidence="1 2">
    <name type="scientific">Emcibacter nanhaiensis</name>
    <dbReference type="NCBI Taxonomy" id="1505037"/>
    <lineage>
        <taxon>Bacteria</taxon>
        <taxon>Pseudomonadati</taxon>
        <taxon>Pseudomonadota</taxon>
        <taxon>Alphaproteobacteria</taxon>
        <taxon>Emcibacterales</taxon>
        <taxon>Emcibacteraceae</taxon>
        <taxon>Emcibacter</taxon>
    </lineage>
</organism>
<dbReference type="AlphaFoldDB" id="A0A501PQN3"/>
<dbReference type="Proteomes" id="UP000319148">
    <property type="component" value="Unassembled WGS sequence"/>
</dbReference>
<reference evidence="2" key="1">
    <citation type="submission" date="2019-06" db="EMBL/GenBank/DDBJ databases">
        <title>The complete genome of Emcibacter congregatus ZYLT.</title>
        <authorList>
            <person name="Zhao Z."/>
        </authorList>
    </citation>
    <scope>NUCLEOTIDE SEQUENCE [LARGE SCALE GENOMIC DNA]</scope>
    <source>
        <strain evidence="2">MCCC 1A06723</strain>
    </source>
</reference>
<accession>A0A501PQN3</accession>
<keyword evidence="2" id="KW-1185">Reference proteome</keyword>
<sequence length="398" mass="45253">MNMHSRIGNNITISDIRIDKGPAYQELSALIDDEKVWFRFPADVPVRARPEAFIPFCLFDAMLRKVPIVIHPDFPVSAELLTGFEEIQDIYTCWNSDLNRTQLVATAGIQDEKSADVYCCFSGGIDSSYSYAKHRDKITHLLVLEGFDQLKDKSGWKKCVADRKAFADQEHKKLVDVTHNAIEFLGKRKLHWVPVLGSILACLGVTLNAETFIVPSSNTYADLFPCGSHPLLEVNWSTENTKIIHDGCEASRTRKTEFVAQFQDLLDQLQVCCYSQCDNCGNCSKCVRTSIILDVLGKNSASLPDYQSHGELKQLQPYDNGTLSYMDDFAVFMHKHGRHDIKKQLLKMKRNYIITSNMTMIAKTILGNRVRNLKQKFFPRPWEAYRTGLVARKSILDD</sequence>
<evidence type="ECO:0000313" key="2">
    <source>
        <dbReference type="Proteomes" id="UP000319148"/>
    </source>
</evidence>